<name>A0ABS1VDM6_9PROT</name>
<dbReference type="InterPro" id="IPR025048">
    <property type="entry name" value="DUF3987"/>
</dbReference>
<gene>
    <name evidence="2" type="ORF">JMJ55_29200</name>
</gene>
<evidence type="ECO:0000313" key="3">
    <source>
        <dbReference type="Proteomes" id="UP000606490"/>
    </source>
</evidence>
<reference evidence="2 3" key="1">
    <citation type="submission" date="2021-01" db="EMBL/GenBank/DDBJ databases">
        <title>Belnapia mucosa sp. nov. and Belnapia arida sp. nov., isolated from the Tabernas Desert (Almeria, Spain).</title>
        <authorList>
            <person name="Molina-Menor E."/>
            <person name="Vidal-Verdu A."/>
            <person name="Calonge A."/>
            <person name="Satari L."/>
            <person name="Pereto Magraner J."/>
            <person name="Porcar Miralles M."/>
        </authorList>
    </citation>
    <scope>NUCLEOTIDE SEQUENCE [LARGE SCALE GENOMIC DNA]</scope>
    <source>
        <strain evidence="2 3">T6</strain>
    </source>
</reference>
<feature type="compositionally biased region" description="Basic and acidic residues" evidence="1">
    <location>
        <begin position="827"/>
        <end position="846"/>
    </location>
</feature>
<keyword evidence="3" id="KW-1185">Reference proteome</keyword>
<accession>A0ABS1VDM6</accession>
<feature type="region of interest" description="Disordered" evidence="1">
    <location>
        <begin position="300"/>
        <end position="353"/>
    </location>
</feature>
<dbReference type="RefSeq" id="WP_202829131.1">
    <property type="nucleotide sequence ID" value="NZ_JAEUXJ010000037.1"/>
</dbReference>
<feature type="region of interest" description="Disordered" evidence="1">
    <location>
        <begin position="821"/>
        <end position="846"/>
    </location>
</feature>
<dbReference type="Proteomes" id="UP000606490">
    <property type="component" value="Unassembled WGS sequence"/>
</dbReference>
<protein>
    <submittedName>
        <fullName evidence="2">DUF3987 domain-containing protein</fullName>
    </submittedName>
</protein>
<comment type="caution">
    <text evidence="2">The sequence shown here is derived from an EMBL/GenBank/DDBJ whole genome shotgun (WGS) entry which is preliminary data.</text>
</comment>
<dbReference type="Pfam" id="PF13148">
    <property type="entry name" value="DUF3987"/>
    <property type="match status" value="1"/>
</dbReference>
<organism evidence="2 3">
    <name type="scientific">Belnapia mucosa</name>
    <dbReference type="NCBI Taxonomy" id="2804532"/>
    <lineage>
        <taxon>Bacteria</taxon>
        <taxon>Pseudomonadati</taxon>
        <taxon>Pseudomonadota</taxon>
        <taxon>Alphaproteobacteria</taxon>
        <taxon>Acetobacterales</taxon>
        <taxon>Roseomonadaceae</taxon>
        <taxon>Belnapia</taxon>
    </lineage>
</organism>
<dbReference type="EMBL" id="JAEUXJ010000037">
    <property type="protein sequence ID" value="MBL6459397.1"/>
    <property type="molecule type" value="Genomic_DNA"/>
</dbReference>
<proteinExistence type="predicted"/>
<evidence type="ECO:0000313" key="2">
    <source>
        <dbReference type="EMBL" id="MBL6459397.1"/>
    </source>
</evidence>
<feature type="compositionally biased region" description="Basic and acidic residues" evidence="1">
    <location>
        <begin position="300"/>
        <end position="312"/>
    </location>
</feature>
<evidence type="ECO:0000256" key="1">
    <source>
        <dbReference type="SAM" id="MobiDB-lite"/>
    </source>
</evidence>
<sequence>MNAPTGMSQDLSRASATAVVSALDRPFSVTFFGNAAAKSKREERFTLRSLASRVRTVTAPAKARLPWLKLARFGELKSDKNSLRHDANVLAISGIEGDYDGEKAPVATAVEKLTKAGVLAMVYTSPSHTEATPRWRVLCPTSGELPPQDRAKLLGRLNGLLEGVLSVESWTLSQGYYFGSIGSKPSHQVELVDGTPIDLLDDLDEIWRGKPQTGAAAPSGDVPCHSGPVDPMALLADITAGRSYHTSAVRLLGKWARDGVPYMEARARLIAAMNTVPEPDRDARWQTRRDDIDRCLDDIYGKEAKARDEGRRPTPSGAAEPTGQPGGDGEPWPDPVDFLADDSLTGPPELRPDHLPEALQGFVAGTAARMGVDPVSVALAALAACASVADDTWRIQPKARDHTWTEDPRLWGAIVGDPSILKTPVIRACTAPIDALDAQARHRHAAEMRAFKVAHANWKREGGDAASEPRSPRLDRYLVENATVEALSEVLRDDAEAKQRAPAGKVLVRQDEMAEFFANLDRYRTGGRGGGDRGAYLRLYNGGPWVVDRIGRGSFAIPNWSACFLGGIQPGPIQRMAREADDDGLLQRFLYCVPGSQAEGEDRIPDAAALGRYEALFAALVALRPAGSGSGRVLEAVVLHADAHRHREALLRLTRALAAMPDTSPRLRASLGKWPGLFARLALVFHLIDCADAKARGAGQPAAMVVSEHVARRAAALMQDVLLPHLIRADALMFSTAQTGHARWIAGLILAREQPRVTLRDVVQAYGALRAPEARRELYNVMEGLVTVGWLRPEPQVNPARPPSAWQVNPTVHTVFAERARRKRELRRQAQQETRETIKRQRQEGG</sequence>